<dbReference type="Gene3D" id="1.10.443.10">
    <property type="entry name" value="Intergrase catalytic core"/>
    <property type="match status" value="1"/>
</dbReference>
<dbReference type="PROSITE" id="PS51898">
    <property type="entry name" value="TYR_RECOMBINASE"/>
    <property type="match status" value="1"/>
</dbReference>
<dbReference type="CDD" id="cd01184">
    <property type="entry name" value="INT_C_like_1"/>
    <property type="match status" value="1"/>
</dbReference>
<proteinExistence type="inferred from homology"/>
<evidence type="ECO:0000256" key="3">
    <source>
        <dbReference type="ARBA" id="ARBA00023125"/>
    </source>
</evidence>
<evidence type="ECO:0000256" key="4">
    <source>
        <dbReference type="ARBA" id="ARBA00023172"/>
    </source>
</evidence>
<sequence length="509" mass="56043">MIRPWKHPVTGVLHFRARVPQHLVAVAGRSMVKWSLGTKDNARAREAWPGALARWAEMTAGWEKAASAITLTPEKAGEMAARWAAHIAQGAPLDMGTADGDLLEALHDPDPTPAALSRIGERIRLHAQEAEGLVDYAITPESRPLLFHAMIGVVRTAYLQAELAGQGVQGAALPLAPFESTRKALPPVEVLPALAPPPGLSFDDAWKRWKLTATVNPRSVYETQGILKSLEGFLGHDDATRLTRADLLRWRDHLKADGLSNNTWNNRLSFVRGVLQRAIDDGLLPEPNPCEKLRLAKQAGADRHPFSDEEAASILNAAREETSPSLRWAHWVMAFSGMRAGEVLQLTGDDIRKDDRSGVWYIVVRPDPEAGKRVKNGQTRHVPIHPALEAEGFLRYAQGIGKGEPLFPDKITDKYGSRGGRAWNAIGKWVRRTVGITDPKKAPNHSWRHRFEDELRAAEVVESQRDAIVGHARKTVGRSYGVQGEGLGRLYREISLVPLPAGVERASMP</sequence>
<evidence type="ECO:0000259" key="6">
    <source>
        <dbReference type="PROSITE" id="PS51898"/>
    </source>
</evidence>
<dbReference type="PROSITE" id="PS51900">
    <property type="entry name" value="CB"/>
    <property type="match status" value="1"/>
</dbReference>
<dbReference type="InterPro" id="IPR002104">
    <property type="entry name" value="Integrase_catalytic"/>
</dbReference>
<keyword evidence="4" id="KW-0233">DNA recombination</keyword>
<keyword evidence="3 5" id="KW-0238">DNA-binding</keyword>
<dbReference type="InterPro" id="IPR050090">
    <property type="entry name" value="Tyrosine_recombinase_XerCD"/>
</dbReference>
<dbReference type="InterPro" id="IPR004107">
    <property type="entry name" value="Integrase_SAM-like_N"/>
</dbReference>
<evidence type="ECO:0000256" key="5">
    <source>
        <dbReference type="PROSITE-ProRule" id="PRU01248"/>
    </source>
</evidence>
<accession>A0ABU3MFQ5</accession>
<protein>
    <recommendedName>
        <fullName evidence="10">Tyr recombinase domain-containing protein</fullName>
    </recommendedName>
</protein>
<dbReference type="EMBL" id="JAVVDO010000018">
    <property type="protein sequence ID" value="MDT8331794.1"/>
    <property type="molecule type" value="Genomic_DNA"/>
</dbReference>
<dbReference type="InterPro" id="IPR011010">
    <property type="entry name" value="DNA_brk_join_enz"/>
</dbReference>
<reference evidence="8 9" key="1">
    <citation type="journal article" date="2019" name="Microb. Pathog.">
        <title>Comparison of VITEK 2, MALDI-TOF MS, 16S rRNA gene sequencing, and whole-genome sequencing for identification of Roseomonas mucosa.</title>
        <authorList>
            <person name="Rudolph W.W."/>
            <person name="Gunzer F."/>
            <person name="Trauth M."/>
            <person name="Bunk B."/>
            <person name="Bigge R."/>
            <person name="Schrottner P."/>
        </authorList>
    </citation>
    <scope>NUCLEOTIDE SEQUENCE [LARGE SCALE GENOMIC DNA]</scope>
    <source>
        <strain evidence="8 9">DSM 103800</strain>
    </source>
</reference>
<dbReference type="RefSeq" id="WP_314282381.1">
    <property type="nucleotide sequence ID" value="NZ_JAVVDO010000018.1"/>
</dbReference>
<evidence type="ECO:0000313" key="9">
    <source>
        <dbReference type="Proteomes" id="UP001258945"/>
    </source>
</evidence>
<dbReference type="Pfam" id="PF20172">
    <property type="entry name" value="DUF6538"/>
    <property type="match status" value="1"/>
</dbReference>
<dbReference type="InterPro" id="IPR013762">
    <property type="entry name" value="Integrase-like_cat_sf"/>
</dbReference>
<evidence type="ECO:0000259" key="7">
    <source>
        <dbReference type="PROSITE" id="PS51900"/>
    </source>
</evidence>
<comment type="caution">
    <text evidence="8">The sequence shown here is derived from an EMBL/GenBank/DDBJ whole genome shotgun (WGS) entry which is preliminary data.</text>
</comment>
<keyword evidence="2" id="KW-0229">DNA integration</keyword>
<dbReference type="Gene3D" id="1.10.150.130">
    <property type="match status" value="1"/>
</dbReference>
<feature type="domain" description="Tyr recombinase" evidence="6">
    <location>
        <begin position="301"/>
        <end position="495"/>
    </location>
</feature>
<comment type="similarity">
    <text evidence="1">Belongs to the 'phage' integrase family.</text>
</comment>
<evidence type="ECO:0000256" key="2">
    <source>
        <dbReference type="ARBA" id="ARBA00022908"/>
    </source>
</evidence>
<dbReference type="InterPro" id="IPR010998">
    <property type="entry name" value="Integrase_recombinase_N"/>
</dbReference>
<dbReference type="SUPFAM" id="SSF56349">
    <property type="entry name" value="DNA breaking-rejoining enzymes"/>
    <property type="match status" value="1"/>
</dbReference>
<feature type="domain" description="Core-binding (CB)" evidence="7">
    <location>
        <begin position="200"/>
        <end position="279"/>
    </location>
</feature>
<name>A0ABU3MFQ5_9PROT</name>
<keyword evidence="9" id="KW-1185">Reference proteome</keyword>
<gene>
    <name evidence="8" type="ORF">RQ831_12085</name>
</gene>
<dbReference type="Proteomes" id="UP001258945">
    <property type="component" value="Unassembled WGS sequence"/>
</dbReference>
<dbReference type="InterPro" id="IPR044068">
    <property type="entry name" value="CB"/>
</dbReference>
<evidence type="ECO:0000256" key="1">
    <source>
        <dbReference type="ARBA" id="ARBA00008857"/>
    </source>
</evidence>
<dbReference type="Pfam" id="PF02899">
    <property type="entry name" value="Phage_int_SAM_1"/>
    <property type="match status" value="1"/>
</dbReference>
<organism evidence="8 9">
    <name type="scientific">Roseomonas gilardii</name>
    <dbReference type="NCBI Taxonomy" id="257708"/>
    <lineage>
        <taxon>Bacteria</taxon>
        <taxon>Pseudomonadati</taxon>
        <taxon>Pseudomonadota</taxon>
        <taxon>Alphaproteobacteria</taxon>
        <taxon>Acetobacterales</taxon>
        <taxon>Roseomonadaceae</taxon>
        <taxon>Roseomonas</taxon>
    </lineage>
</organism>
<dbReference type="PANTHER" id="PTHR30349">
    <property type="entry name" value="PHAGE INTEGRASE-RELATED"/>
    <property type="match status" value="1"/>
</dbReference>
<dbReference type="PANTHER" id="PTHR30349:SF41">
    <property type="entry name" value="INTEGRASE_RECOMBINASE PROTEIN MJ0367-RELATED"/>
    <property type="match status" value="1"/>
</dbReference>
<dbReference type="InterPro" id="IPR046668">
    <property type="entry name" value="DUF6538"/>
</dbReference>
<evidence type="ECO:0008006" key="10">
    <source>
        <dbReference type="Google" id="ProtNLM"/>
    </source>
</evidence>
<evidence type="ECO:0000313" key="8">
    <source>
        <dbReference type="EMBL" id="MDT8331794.1"/>
    </source>
</evidence>